<feature type="transmembrane region" description="Helical" evidence="15">
    <location>
        <begin position="15"/>
        <end position="34"/>
    </location>
</feature>
<feature type="transmembrane region" description="Helical" evidence="15">
    <location>
        <begin position="265"/>
        <end position="285"/>
    </location>
</feature>
<feature type="transmembrane region" description="Helical" evidence="15">
    <location>
        <begin position="233"/>
        <end position="253"/>
    </location>
</feature>
<comment type="subunit">
    <text evidence="2">Homodimer.</text>
</comment>
<evidence type="ECO:0000256" key="14">
    <source>
        <dbReference type="ARBA" id="ARBA00042859"/>
    </source>
</evidence>
<evidence type="ECO:0000256" key="2">
    <source>
        <dbReference type="ARBA" id="ARBA00011738"/>
    </source>
</evidence>
<comment type="caution">
    <text evidence="18">The sequence shown here is derived from an EMBL/GenBank/DDBJ whole genome shotgun (WGS) entry which is preliminary data.</text>
</comment>
<dbReference type="InterPro" id="IPR003501">
    <property type="entry name" value="PTS_EIIB_2/3"/>
</dbReference>
<dbReference type="PROSITE" id="PS51094">
    <property type="entry name" value="PTS_EIIA_TYPE_2"/>
    <property type="match status" value="1"/>
</dbReference>
<evidence type="ECO:0000256" key="3">
    <source>
        <dbReference type="ARBA" id="ARBA00022448"/>
    </source>
</evidence>
<evidence type="ECO:0000256" key="1">
    <source>
        <dbReference type="ARBA" id="ARBA00004651"/>
    </source>
</evidence>
<gene>
    <name evidence="18" type="ORF">EDI28_11255</name>
</gene>
<dbReference type="NCBIfam" id="NF007094">
    <property type="entry name" value="PRK09548.1"/>
    <property type="match status" value="1"/>
</dbReference>
<dbReference type="PANTHER" id="PTHR33843">
    <property type="entry name" value="ASCORBATE-SPECIFIC PTS SYSTEM EIIC COMPONENT"/>
    <property type="match status" value="1"/>
</dbReference>
<protein>
    <recommendedName>
        <fullName evidence="13">Ascorbate-specific PTS system EIIC component</fullName>
    </recommendedName>
    <alternativeName>
        <fullName evidence="14">Ascorbate-specific permease IIC component UlaA</fullName>
    </alternativeName>
</protein>
<evidence type="ECO:0000256" key="11">
    <source>
        <dbReference type="ARBA" id="ARBA00037387"/>
    </source>
</evidence>
<feature type="transmembrane region" description="Helical" evidence="15">
    <location>
        <begin position="46"/>
        <end position="66"/>
    </location>
</feature>
<dbReference type="AlphaFoldDB" id="A0A444JPX8"/>
<feature type="domain" description="PTS EIIB type-2" evidence="17">
    <location>
        <begin position="491"/>
        <end position="584"/>
    </location>
</feature>
<keyword evidence="4" id="KW-1003">Cell membrane</keyword>
<dbReference type="InterPro" id="IPR036095">
    <property type="entry name" value="PTS_EIIB-like_sf"/>
</dbReference>
<dbReference type="EMBL" id="RJLM01000004">
    <property type="protein sequence ID" value="RWX55137.1"/>
    <property type="molecule type" value="Genomic_DNA"/>
</dbReference>
<dbReference type="InterPro" id="IPR013011">
    <property type="entry name" value="PTS_EIIB_2"/>
</dbReference>
<dbReference type="PROSITE" id="PS51099">
    <property type="entry name" value="PTS_EIIB_TYPE_2"/>
    <property type="match status" value="1"/>
</dbReference>
<dbReference type="InterPro" id="IPR002178">
    <property type="entry name" value="PTS_EIIA_type-2_dom"/>
</dbReference>
<evidence type="ECO:0000256" key="7">
    <source>
        <dbReference type="ARBA" id="ARBA00022683"/>
    </source>
</evidence>
<accession>A0A444JPX8</accession>
<feature type="transmembrane region" description="Helical" evidence="15">
    <location>
        <begin position="103"/>
        <end position="121"/>
    </location>
</feature>
<dbReference type="OrthoDB" id="9796178at2"/>
<dbReference type="Pfam" id="PF02302">
    <property type="entry name" value="PTS_IIB"/>
    <property type="match status" value="1"/>
</dbReference>
<proteinExistence type="inferred from homology"/>
<feature type="domain" description="PTS EIIA type-2" evidence="16">
    <location>
        <begin position="602"/>
        <end position="749"/>
    </location>
</feature>
<keyword evidence="9 15" id="KW-1133">Transmembrane helix</keyword>
<dbReference type="Gene3D" id="3.40.50.2300">
    <property type="match status" value="1"/>
</dbReference>
<dbReference type="CDD" id="cd00211">
    <property type="entry name" value="PTS_IIA_fru"/>
    <property type="match status" value="1"/>
</dbReference>
<evidence type="ECO:0000256" key="15">
    <source>
        <dbReference type="SAM" id="Phobius"/>
    </source>
</evidence>
<comment type="similarity">
    <text evidence="12">Belongs to the UlaA family.</text>
</comment>
<dbReference type="SUPFAM" id="SSF55804">
    <property type="entry name" value="Phoshotransferase/anion transport protein"/>
    <property type="match status" value="1"/>
</dbReference>
<keyword evidence="6" id="KW-0808">Transferase</keyword>
<keyword evidence="5" id="KW-0762">Sugar transport</keyword>
<feature type="transmembrane region" description="Helical" evidence="15">
    <location>
        <begin position="383"/>
        <end position="405"/>
    </location>
</feature>
<dbReference type="GO" id="GO:0008982">
    <property type="term" value="F:protein-N(PI)-phosphohistidine-sugar phosphotransferase activity"/>
    <property type="evidence" value="ECO:0007669"/>
    <property type="project" value="InterPro"/>
</dbReference>
<keyword evidence="8 15" id="KW-0812">Transmembrane</keyword>
<feature type="transmembrane region" description="Helical" evidence="15">
    <location>
        <begin position="305"/>
        <end position="321"/>
    </location>
</feature>
<dbReference type="Gene3D" id="3.40.930.10">
    <property type="entry name" value="Mannitol-specific EII, Chain A"/>
    <property type="match status" value="1"/>
</dbReference>
<dbReference type="InterPro" id="IPR004703">
    <property type="entry name" value="PTS_sugar-sp_permease"/>
</dbReference>
<evidence type="ECO:0000313" key="19">
    <source>
        <dbReference type="Proteomes" id="UP000287563"/>
    </source>
</evidence>
<dbReference type="SUPFAM" id="SSF52794">
    <property type="entry name" value="PTS system IIB component-like"/>
    <property type="match status" value="1"/>
</dbReference>
<evidence type="ECO:0000256" key="12">
    <source>
        <dbReference type="ARBA" id="ARBA00038218"/>
    </source>
</evidence>
<keyword evidence="10 15" id="KW-0472">Membrane</keyword>
<dbReference type="Pfam" id="PF00359">
    <property type="entry name" value="PTS_EIIA_2"/>
    <property type="match status" value="1"/>
</dbReference>
<comment type="subcellular location">
    <subcellularLocation>
        <location evidence="1">Cell membrane</location>
        <topology evidence="1">Multi-pass membrane protein</topology>
    </subcellularLocation>
</comment>
<evidence type="ECO:0000256" key="5">
    <source>
        <dbReference type="ARBA" id="ARBA00022597"/>
    </source>
</evidence>
<dbReference type="NCBIfam" id="NF006919">
    <property type="entry name" value="PRK09410.1-1"/>
    <property type="match status" value="1"/>
</dbReference>
<evidence type="ECO:0000256" key="10">
    <source>
        <dbReference type="ARBA" id="ARBA00023136"/>
    </source>
</evidence>
<feature type="transmembrane region" description="Helical" evidence="15">
    <location>
        <begin position="425"/>
        <end position="449"/>
    </location>
</feature>
<organism evidence="18 19">
    <name type="scientific">Photobacterium chitinilyticum</name>
    <dbReference type="NCBI Taxonomy" id="2485123"/>
    <lineage>
        <taxon>Bacteria</taxon>
        <taxon>Pseudomonadati</taxon>
        <taxon>Pseudomonadota</taxon>
        <taxon>Gammaproteobacteria</taxon>
        <taxon>Vibrionales</taxon>
        <taxon>Vibrionaceae</taxon>
        <taxon>Photobacterium</taxon>
    </lineage>
</organism>
<dbReference type="Proteomes" id="UP000287563">
    <property type="component" value="Unassembled WGS sequence"/>
</dbReference>
<reference evidence="18 19" key="1">
    <citation type="submission" date="2018-11" db="EMBL/GenBank/DDBJ databases">
        <title>Photobacterium sp. BEI247 sp. nov., a marine bacterium isolated from Yongle Blue Hole in the South China Sea.</title>
        <authorList>
            <person name="Wang X."/>
        </authorList>
    </citation>
    <scope>NUCLEOTIDE SEQUENCE [LARGE SCALE GENOMIC DNA]</scope>
    <source>
        <strain evidence="19">BEI247</strain>
    </source>
</reference>
<evidence type="ECO:0000259" key="17">
    <source>
        <dbReference type="PROSITE" id="PS51099"/>
    </source>
</evidence>
<dbReference type="Pfam" id="PF03611">
    <property type="entry name" value="EIIC-GAT"/>
    <property type="match status" value="1"/>
</dbReference>
<dbReference type="CDD" id="cd05563">
    <property type="entry name" value="PTS_IIB_ascorbate"/>
    <property type="match status" value="1"/>
</dbReference>
<evidence type="ECO:0000256" key="13">
    <source>
        <dbReference type="ARBA" id="ARBA00039702"/>
    </source>
</evidence>
<feature type="transmembrane region" description="Helical" evidence="15">
    <location>
        <begin position="353"/>
        <end position="371"/>
    </location>
</feature>
<keyword evidence="19" id="KW-1185">Reference proteome</keyword>
<dbReference type="GO" id="GO:0005886">
    <property type="term" value="C:plasma membrane"/>
    <property type="evidence" value="ECO:0007669"/>
    <property type="project" value="UniProtKB-SubCell"/>
</dbReference>
<keyword evidence="3" id="KW-0813">Transport</keyword>
<evidence type="ECO:0000256" key="6">
    <source>
        <dbReference type="ARBA" id="ARBA00022679"/>
    </source>
</evidence>
<feature type="transmembrane region" description="Helical" evidence="15">
    <location>
        <begin position="328"/>
        <end position="347"/>
    </location>
</feature>
<dbReference type="InterPro" id="IPR051562">
    <property type="entry name" value="Ascorbate-PTS_EIIC"/>
</dbReference>
<sequence length="753" mass="82749">METLYDIFYIFYSQVMTKAPLLLGLVTCIGYFLLKRNYTTIVQGTIKTIVGFMLVQVGAGTLVAGFKPVIEKMSEYHNLTGSVIDPYTTMMATMETMGENYSWVGYAVLLALAINILLVVFRRITGIRTIMLTGHIMFQQTGLIAVFYFILGASMWETIIYSAVLMALYWGISSNIMFKPTQEVTGGAGFSIGHQQQVASWIATKVAPKLGDKKDSVDKIKLPQWLHIFHDSIAATAIVMTVFFSIILLSFGLDKLQAMAGSTHWTIYIFETGMKFAVAIQIIVVGVRLFVAELSEAFKGISERVIPNAVLAIDCAAIYAFSPNAMVFGFMWGAIGQFTAVLAMLAFDSPIMIIPGFIPMFFSNATIGVFANHFGGWKAVIKICFVMGIIEVTGSAWAINLFGQHGTEFNGWMGMADWALVFPPIMQGLSSSSLFFFLLLALAGIYMFFASKKLRAEEDAEAAITIKPNGSGAQLTENTTQTDVNPEDRAVRILAVCGNGQGSSMIMKMKIGNYLESINIPHIMDSCAIADYKSKLASTDIIVSSRHLAGEMQVSEGKSILGVRNMLDPTSFGNELLDLINDKLNSRQVENHLYKRVNFRQSLIENNSIMLQANAASWEQAIKLGTDMLITSGAVEQRYHDTIIRSVEKLGPYIVIAPNFAMPHARPEDGVNRTAFSLVTLKEPVYFEGEAEPVDVMITLAGSSSDEHMQGLTEVTRVLEDEDSETGIDLDKIRACRSNEDVYAVIDAALDGA</sequence>
<feature type="transmembrane region" description="Helical" evidence="15">
    <location>
        <begin position="142"/>
        <end position="172"/>
    </location>
</feature>
<evidence type="ECO:0000256" key="9">
    <source>
        <dbReference type="ARBA" id="ARBA00022989"/>
    </source>
</evidence>
<evidence type="ECO:0000256" key="8">
    <source>
        <dbReference type="ARBA" id="ARBA00022692"/>
    </source>
</evidence>
<keyword evidence="7" id="KW-0598">Phosphotransferase system</keyword>
<evidence type="ECO:0000256" key="4">
    <source>
        <dbReference type="ARBA" id="ARBA00022475"/>
    </source>
</evidence>
<name>A0A444JPX8_9GAMM</name>
<evidence type="ECO:0000313" key="18">
    <source>
        <dbReference type="EMBL" id="RWX55137.1"/>
    </source>
</evidence>
<dbReference type="GO" id="GO:0009401">
    <property type="term" value="P:phosphoenolpyruvate-dependent sugar phosphotransferase system"/>
    <property type="evidence" value="ECO:0007669"/>
    <property type="project" value="UniProtKB-KW"/>
</dbReference>
<dbReference type="InterPro" id="IPR016152">
    <property type="entry name" value="PTrfase/Anion_transptr"/>
</dbReference>
<dbReference type="PANTHER" id="PTHR33843:SF4">
    <property type="entry name" value="ASCORBATE-SPECIFIC PTS SYSTEM EIIC COMPONENT"/>
    <property type="match status" value="1"/>
</dbReference>
<comment type="function">
    <text evidence="11">The phosphoenolpyruvate-dependent sugar phosphotransferase system (sugar PTS), a major carbohydrate active transport system, catalyzes the phosphorylation of incoming sugar substrates concomitantly with their translocation across the cell membrane. The enzyme II UlaABC PTS system is involved in ascorbate transport.</text>
</comment>
<dbReference type="RefSeq" id="WP_128783951.1">
    <property type="nucleotide sequence ID" value="NZ_JAKJSG010000016.1"/>
</dbReference>
<evidence type="ECO:0000259" key="16">
    <source>
        <dbReference type="PROSITE" id="PS51094"/>
    </source>
</evidence>